<feature type="compositionally biased region" description="Polar residues" evidence="4">
    <location>
        <begin position="96"/>
        <end position="117"/>
    </location>
</feature>
<feature type="compositionally biased region" description="Basic and acidic residues" evidence="4">
    <location>
        <begin position="478"/>
        <end position="493"/>
    </location>
</feature>
<protein>
    <recommendedName>
        <fullName evidence="5">SHSP domain-containing protein</fullName>
    </recommendedName>
</protein>
<evidence type="ECO:0000256" key="3">
    <source>
        <dbReference type="RuleBase" id="RU003616"/>
    </source>
</evidence>
<feature type="domain" description="SHSP" evidence="5">
    <location>
        <begin position="340"/>
        <end position="467"/>
    </location>
</feature>
<dbReference type="Gene3D" id="2.60.40.790">
    <property type="match status" value="1"/>
</dbReference>
<dbReference type="Proteomes" id="UP001149165">
    <property type="component" value="Unassembled WGS sequence"/>
</dbReference>
<keyword evidence="1" id="KW-0346">Stress response</keyword>
<dbReference type="Pfam" id="PF00011">
    <property type="entry name" value="HSP20"/>
    <property type="match status" value="1"/>
</dbReference>
<feature type="compositionally biased region" description="Basic residues" evidence="4">
    <location>
        <begin position="30"/>
        <end position="42"/>
    </location>
</feature>
<feature type="compositionally biased region" description="Basic residues" evidence="4">
    <location>
        <begin position="230"/>
        <end position="239"/>
    </location>
</feature>
<reference evidence="6" key="1">
    <citation type="submission" date="2022-11" db="EMBL/GenBank/DDBJ databases">
        <authorList>
            <person name="Petersen C."/>
        </authorList>
    </citation>
    <scope>NUCLEOTIDE SEQUENCE</scope>
    <source>
        <strain evidence="6">IBT 30069</strain>
    </source>
</reference>
<feature type="compositionally biased region" description="Basic residues" evidence="4">
    <location>
        <begin position="137"/>
        <end position="162"/>
    </location>
</feature>
<name>A0A9W9K8G4_9EURO</name>
<keyword evidence="7" id="KW-1185">Reference proteome</keyword>
<dbReference type="EMBL" id="JAPQKH010000005">
    <property type="protein sequence ID" value="KAJ5096765.1"/>
    <property type="molecule type" value="Genomic_DNA"/>
</dbReference>
<sequence length="516" mass="57025">MASIYDLNHPWSSFESPVTGLENHPFFARGGHHGPGPHHHGPSPHFAPWGFSGRNHHHHGPPQAWGWGGPAEHGRRGHHGRGGRRHGHKWNDEQQNENTDGEQTGDATQSTETLTAENQEKDFNARLASGSDGEGRHGRKEKHKGRFGHRGHHGHHGRKFNKWNKEHQNEDAEMGERAETESRAETITPENQEKDVHTPTSSDSESEPRHGRKDKHNGRHCAGKAERGGKGCKGRHGHGLGHKGGFGKFGFGKRGHGGHHGPHGPGPHAFGFGHPHAHPYHMFGAGREFHGRGHHKGGRHGHGHGMWHGKHHGPGFPGAMRHQHAMQHLLWPFGSPFLAQSPFPFIPAIDVFDTSDKYIVHVSLPGAKKSDLNLQYDPEESVLRLSGIVHRPGMNDELHQTLAMEERSQEIGAFERVIRLGTPYAPASVLIDQISSNLQDGVLVVTIPKEELPNKGALCKDIPIDCEACYNEESWGASKEDDGMVLDENHAENEAVEQEESESETEENGYVTIPVE</sequence>
<dbReference type="PROSITE" id="PS01031">
    <property type="entry name" value="SHSP"/>
    <property type="match status" value="1"/>
</dbReference>
<proteinExistence type="inferred from homology"/>
<comment type="caution">
    <text evidence="6">The sequence shown here is derived from an EMBL/GenBank/DDBJ whole genome shotgun (WGS) entry which is preliminary data.</text>
</comment>
<feature type="region of interest" description="Disordered" evidence="4">
    <location>
        <begin position="25"/>
        <end position="239"/>
    </location>
</feature>
<feature type="compositionally biased region" description="Basic residues" evidence="4">
    <location>
        <begin position="210"/>
        <end position="222"/>
    </location>
</feature>
<dbReference type="PANTHER" id="PTHR11527">
    <property type="entry name" value="HEAT-SHOCK PROTEIN 20 FAMILY MEMBER"/>
    <property type="match status" value="1"/>
</dbReference>
<feature type="compositionally biased region" description="Acidic residues" evidence="4">
    <location>
        <begin position="494"/>
        <end position="507"/>
    </location>
</feature>
<organism evidence="6 7">
    <name type="scientific">Penicillium angulare</name>
    <dbReference type="NCBI Taxonomy" id="116970"/>
    <lineage>
        <taxon>Eukaryota</taxon>
        <taxon>Fungi</taxon>
        <taxon>Dikarya</taxon>
        <taxon>Ascomycota</taxon>
        <taxon>Pezizomycotina</taxon>
        <taxon>Eurotiomycetes</taxon>
        <taxon>Eurotiomycetidae</taxon>
        <taxon>Eurotiales</taxon>
        <taxon>Aspergillaceae</taxon>
        <taxon>Penicillium</taxon>
    </lineage>
</organism>
<reference evidence="6" key="2">
    <citation type="journal article" date="2023" name="IMA Fungus">
        <title>Comparative genomic study of the Penicillium genus elucidates a diverse pangenome and 15 lateral gene transfer events.</title>
        <authorList>
            <person name="Petersen C."/>
            <person name="Sorensen T."/>
            <person name="Nielsen M.R."/>
            <person name="Sondergaard T.E."/>
            <person name="Sorensen J.L."/>
            <person name="Fitzpatrick D.A."/>
            <person name="Frisvad J.C."/>
            <person name="Nielsen K.L."/>
        </authorList>
    </citation>
    <scope>NUCLEOTIDE SEQUENCE</scope>
    <source>
        <strain evidence="6">IBT 30069</strain>
    </source>
</reference>
<dbReference type="AlphaFoldDB" id="A0A9W9K8G4"/>
<dbReference type="InterPro" id="IPR002068">
    <property type="entry name" value="A-crystallin/Hsp20_dom"/>
</dbReference>
<accession>A0A9W9K8G4</accession>
<evidence type="ECO:0000313" key="6">
    <source>
        <dbReference type="EMBL" id="KAJ5096765.1"/>
    </source>
</evidence>
<dbReference type="InterPro" id="IPR008978">
    <property type="entry name" value="HSP20-like_chaperone"/>
</dbReference>
<evidence type="ECO:0000313" key="7">
    <source>
        <dbReference type="Proteomes" id="UP001149165"/>
    </source>
</evidence>
<dbReference type="InterPro" id="IPR031107">
    <property type="entry name" value="Small_HSP"/>
</dbReference>
<dbReference type="CDD" id="cd06464">
    <property type="entry name" value="ACD_sHsps-like"/>
    <property type="match status" value="1"/>
</dbReference>
<dbReference type="SUPFAM" id="SSF49764">
    <property type="entry name" value="HSP20-like chaperones"/>
    <property type="match status" value="1"/>
</dbReference>
<evidence type="ECO:0000256" key="1">
    <source>
        <dbReference type="ARBA" id="ARBA00023016"/>
    </source>
</evidence>
<gene>
    <name evidence="6" type="ORF">N7456_007486</name>
</gene>
<feature type="compositionally biased region" description="Basic and acidic residues" evidence="4">
    <location>
        <begin position="163"/>
        <end position="184"/>
    </location>
</feature>
<evidence type="ECO:0000256" key="4">
    <source>
        <dbReference type="SAM" id="MobiDB-lite"/>
    </source>
</evidence>
<dbReference type="OrthoDB" id="5511210at2759"/>
<feature type="region of interest" description="Disordered" evidence="4">
    <location>
        <begin position="477"/>
        <end position="516"/>
    </location>
</feature>
<evidence type="ECO:0000256" key="2">
    <source>
        <dbReference type="PROSITE-ProRule" id="PRU00285"/>
    </source>
</evidence>
<evidence type="ECO:0000259" key="5">
    <source>
        <dbReference type="PROSITE" id="PS01031"/>
    </source>
</evidence>
<feature type="compositionally biased region" description="Basic residues" evidence="4">
    <location>
        <begin position="75"/>
        <end position="88"/>
    </location>
</feature>
<comment type="similarity">
    <text evidence="2 3">Belongs to the small heat shock protein (HSP20) family.</text>
</comment>